<dbReference type="Proteomes" id="UP001341281">
    <property type="component" value="Chromosome 04"/>
</dbReference>
<name>A0AAQ3TEF4_PASNO</name>
<proteinExistence type="predicted"/>
<gene>
    <name evidence="1" type="ORF">U9M48_019154</name>
</gene>
<dbReference type="EMBL" id="CP144748">
    <property type="protein sequence ID" value="WVZ70492.1"/>
    <property type="molecule type" value="Genomic_DNA"/>
</dbReference>
<dbReference type="PANTHER" id="PTHR10775:SF169">
    <property type="entry name" value="TRANSPOSASE"/>
    <property type="match status" value="1"/>
</dbReference>
<evidence type="ECO:0008006" key="3">
    <source>
        <dbReference type="Google" id="ProtNLM"/>
    </source>
</evidence>
<dbReference type="Pfam" id="PF02992">
    <property type="entry name" value="Transposase_21"/>
    <property type="match status" value="1"/>
</dbReference>
<evidence type="ECO:0000313" key="1">
    <source>
        <dbReference type="EMBL" id="WVZ70492.1"/>
    </source>
</evidence>
<dbReference type="InterPro" id="IPR004242">
    <property type="entry name" value="Transposase_21"/>
</dbReference>
<protein>
    <recommendedName>
        <fullName evidence="3">Transposase</fullName>
    </recommendedName>
</protein>
<accession>A0AAQ3TEF4</accession>
<dbReference type="AlphaFoldDB" id="A0AAQ3TEF4"/>
<evidence type="ECO:0000313" key="2">
    <source>
        <dbReference type="Proteomes" id="UP001341281"/>
    </source>
</evidence>
<keyword evidence="2" id="KW-1185">Reference proteome</keyword>
<sequence length="472" mass="54273">MSGYVCWTKHGELGVLEEEEEEEEEGNIDFAHFNSFAHTLMGDADDEDNTDPLAQMLHDAMEDCDNERDWKKLERILEGQKTLLYPDRKEDHIKLRSTLELLQWKASNDASNKGFNELLINAHKNVASGGQQIARNNIRSKRGLEVQKMHACPNDCILYRGDYHELECCLVCKASRYKIKRDDPGDVEGEHPRKRVPAKVMWYFPIIPRLRCLFRNKEHAKIIQWHKEECKKDDMLRHPTDGSQWRKINRTYPDFAEDARNIRFGLSTDGINPFSEMSSSHNTCPLYLKQKFIMMPALIQGPKQPGNDIDVYLQPLVEEFLLLWTEGVRVWDVHKQEAFDLRALLFVTINDWPALANLSGQSNKGFRACVHSLDETDSAYLKHCRKVVYVGGYRQLLGGKHPARKKGKHFNGKEENCGKSIHHSGKVVFKMVKSLRVVFGKGPGSVSVSNENGKAPMWKKNLYFGTCHIGKY</sequence>
<dbReference type="PANTHER" id="PTHR10775">
    <property type="entry name" value="OS08G0208400 PROTEIN"/>
    <property type="match status" value="1"/>
</dbReference>
<organism evidence="1 2">
    <name type="scientific">Paspalum notatum var. saurae</name>
    <dbReference type="NCBI Taxonomy" id="547442"/>
    <lineage>
        <taxon>Eukaryota</taxon>
        <taxon>Viridiplantae</taxon>
        <taxon>Streptophyta</taxon>
        <taxon>Embryophyta</taxon>
        <taxon>Tracheophyta</taxon>
        <taxon>Spermatophyta</taxon>
        <taxon>Magnoliopsida</taxon>
        <taxon>Liliopsida</taxon>
        <taxon>Poales</taxon>
        <taxon>Poaceae</taxon>
        <taxon>PACMAD clade</taxon>
        <taxon>Panicoideae</taxon>
        <taxon>Andropogonodae</taxon>
        <taxon>Paspaleae</taxon>
        <taxon>Paspalinae</taxon>
        <taxon>Paspalum</taxon>
    </lineage>
</organism>
<reference evidence="1 2" key="1">
    <citation type="submission" date="2024-02" db="EMBL/GenBank/DDBJ databases">
        <title>High-quality chromosome-scale genome assembly of Pensacola bahiagrass (Paspalum notatum Flugge var. saurae).</title>
        <authorList>
            <person name="Vega J.M."/>
            <person name="Podio M."/>
            <person name="Orjuela J."/>
            <person name="Siena L.A."/>
            <person name="Pessino S.C."/>
            <person name="Combes M.C."/>
            <person name="Mariac C."/>
            <person name="Albertini E."/>
            <person name="Pupilli F."/>
            <person name="Ortiz J.P.A."/>
            <person name="Leblanc O."/>
        </authorList>
    </citation>
    <scope>NUCLEOTIDE SEQUENCE [LARGE SCALE GENOMIC DNA]</scope>
    <source>
        <strain evidence="1">R1</strain>
        <tissue evidence="1">Leaf</tissue>
    </source>
</reference>